<keyword evidence="5" id="KW-0119">Carbohydrate metabolism</keyword>
<dbReference type="SUPFAM" id="SSF81296">
    <property type="entry name" value="E set domains"/>
    <property type="match status" value="1"/>
</dbReference>
<dbReference type="SUPFAM" id="SSF51445">
    <property type="entry name" value="(Trans)glycosidases"/>
    <property type="match status" value="1"/>
</dbReference>
<dbReference type="InterPro" id="IPR016282">
    <property type="entry name" value="Glyco_hydro_5_endoGlcnase_B"/>
</dbReference>
<dbReference type="PIRSF" id="PIRSF001043">
    <property type="entry name" value="Endoglucanase_B"/>
    <property type="match status" value="1"/>
</dbReference>
<dbReference type="InterPro" id="IPR001547">
    <property type="entry name" value="Glyco_hydro_5"/>
</dbReference>
<evidence type="ECO:0000259" key="10">
    <source>
        <dbReference type="Pfam" id="PF00150"/>
    </source>
</evidence>
<dbReference type="InterPro" id="IPR050386">
    <property type="entry name" value="Glycosyl_hydrolase_5"/>
</dbReference>
<evidence type="ECO:0000256" key="3">
    <source>
        <dbReference type="ARBA" id="ARBA00022801"/>
    </source>
</evidence>
<evidence type="ECO:0000256" key="6">
    <source>
        <dbReference type="ARBA" id="ARBA00023295"/>
    </source>
</evidence>
<dbReference type="AlphaFoldDB" id="A0AAE0K5S7"/>
<name>A0AAE0K5S7_9PEZI</name>
<sequence>MKIKTAASSALVAAQWANAGLTKRSCDCPDTKFTPITAQEWVAAANPGWNVGNTLDAVPNEGSWNNLPLQGSTLDTVKAAGYKSVRIPVTYTDHFVSSSPEWAINSTWLQRVSDVVDMATSRGLYVITNIHHDSWAWADVAKFNANQTQIQGQFYAAWLQIAKKLHCKPSMVALEPINEPTGSTEQDSDNLMKLNDQFLKALADSGGYNKQRVVTLSGTGMSIDKVQWFKRPQNITNPWAFQFHFYSPYDFVFGAWGKTIWGSDADKAAVVADLASIRGNFTDVPLIMGEFSASHLNCEAAARWKWYDHVVSTATSLNITTFLWDNGLDNLDRYIGKWRDPVSIEVSLNAARGVRNSLPDSTTDASATSQSSSAYIFNKVGSPVADRSVPFILNGNSFKSLAVEDAVLKDGTDFVISGSTVTFKESFLSSQGLSATASPGTKANVTVEFSAGAASQVELVQWDVPTLGSYSASAKAVSGGDFWIPVMWKGLHMVAAVKIATSDGAYLVDDWTQWLPTLQKGRGTFNSHWNFDHDHITITKNAIDAVIASGKNTTFTLEFYPRAEGNGNMIDYTFTI</sequence>
<dbReference type="EMBL" id="JAULSW010000009">
    <property type="protein sequence ID" value="KAK3370599.1"/>
    <property type="molecule type" value="Genomic_DNA"/>
</dbReference>
<dbReference type="GO" id="GO:0008422">
    <property type="term" value="F:beta-glucosidase activity"/>
    <property type="evidence" value="ECO:0007669"/>
    <property type="project" value="TreeGrafter"/>
</dbReference>
<evidence type="ECO:0000256" key="1">
    <source>
        <dbReference type="ARBA" id="ARBA00005641"/>
    </source>
</evidence>
<dbReference type="Gene3D" id="3.20.20.80">
    <property type="entry name" value="Glycosidases"/>
    <property type="match status" value="1"/>
</dbReference>
<dbReference type="InterPro" id="IPR017853">
    <property type="entry name" value="GH"/>
</dbReference>
<dbReference type="PANTHER" id="PTHR31297">
    <property type="entry name" value="GLUCAN ENDO-1,6-BETA-GLUCOSIDASE B"/>
    <property type="match status" value="1"/>
</dbReference>
<reference evidence="12" key="2">
    <citation type="submission" date="2023-06" db="EMBL/GenBank/DDBJ databases">
        <authorList>
            <consortium name="Lawrence Berkeley National Laboratory"/>
            <person name="Haridas S."/>
            <person name="Hensen N."/>
            <person name="Bonometti L."/>
            <person name="Westerberg I."/>
            <person name="Brannstrom I.O."/>
            <person name="Guillou S."/>
            <person name="Cros-Aarteil S."/>
            <person name="Calhoun S."/>
            <person name="Kuo A."/>
            <person name="Mondo S."/>
            <person name="Pangilinan J."/>
            <person name="Riley R."/>
            <person name="LaButti K."/>
            <person name="Andreopoulos B."/>
            <person name="Lipzen A."/>
            <person name="Chen C."/>
            <person name="Yanf M."/>
            <person name="Daum C."/>
            <person name="Ng V."/>
            <person name="Clum A."/>
            <person name="Steindorff A."/>
            <person name="Ohm R."/>
            <person name="Martin F."/>
            <person name="Silar P."/>
            <person name="Natvig D."/>
            <person name="Lalanne C."/>
            <person name="Gautier V."/>
            <person name="Ament-velasquez S.L."/>
            <person name="Kruys A."/>
            <person name="Hutchinson M.I."/>
            <person name="Powell A.J."/>
            <person name="Barry K."/>
            <person name="Miller A.N."/>
            <person name="Grigoriev I.V."/>
            <person name="Debuchy R."/>
            <person name="Gladieux P."/>
            <person name="Thoren M.H."/>
            <person name="Johannesson H."/>
        </authorList>
    </citation>
    <scope>NUCLEOTIDE SEQUENCE</scope>
    <source>
        <strain evidence="12">CBS 232.78</strain>
    </source>
</reference>
<dbReference type="GO" id="GO:0005576">
    <property type="term" value="C:extracellular region"/>
    <property type="evidence" value="ECO:0007669"/>
    <property type="project" value="TreeGrafter"/>
</dbReference>
<keyword evidence="8" id="KW-0624">Polysaccharide degradation</keyword>
<dbReference type="Proteomes" id="UP001285441">
    <property type="component" value="Unassembled WGS sequence"/>
</dbReference>
<dbReference type="InterPro" id="IPR005102">
    <property type="entry name" value="Carbo-bd_X2"/>
</dbReference>
<keyword evidence="4" id="KW-0136">Cellulose degradation</keyword>
<protein>
    <submittedName>
        <fullName evidence="12">Glycoside hydrolase superfamily</fullName>
    </submittedName>
</protein>
<keyword evidence="3 9" id="KW-0378">Hydrolase</keyword>
<dbReference type="Pfam" id="PF00150">
    <property type="entry name" value="Cellulase"/>
    <property type="match status" value="1"/>
</dbReference>
<keyword evidence="13" id="KW-1185">Reference proteome</keyword>
<keyword evidence="7" id="KW-0961">Cell wall biogenesis/degradation</keyword>
<comment type="similarity">
    <text evidence="1 9">Belongs to the glycosyl hydrolase 5 (cellulase A) family.</text>
</comment>
<keyword evidence="2" id="KW-0732">Signal</keyword>
<gene>
    <name evidence="12" type="ORF">B0H63DRAFT_564719</name>
</gene>
<comment type="caution">
    <text evidence="12">The sequence shown here is derived from an EMBL/GenBank/DDBJ whole genome shotgun (WGS) entry which is preliminary data.</text>
</comment>
<dbReference type="GO" id="GO:0071555">
    <property type="term" value="P:cell wall organization"/>
    <property type="evidence" value="ECO:0007669"/>
    <property type="project" value="UniProtKB-KW"/>
</dbReference>
<keyword evidence="6 9" id="KW-0326">Glycosidase</keyword>
<evidence type="ECO:0000259" key="11">
    <source>
        <dbReference type="Pfam" id="PF03442"/>
    </source>
</evidence>
<dbReference type="InterPro" id="IPR014756">
    <property type="entry name" value="Ig_E-set"/>
</dbReference>
<evidence type="ECO:0000256" key="8">
    <source>
        <dbReference type="ARBA" id="ARBA00023326"/>
    </source>
</evidence>
<dbReference type="GO" id="GO:0009986">
    <property type="term" value="C:cell surface"/>
    <property type="evidence" value="ECO:0007669"/>
    <property type="project" value="TreeGrafter"/>
</dbReference>
<evidence type="ECO:0000256" key="9">
    <source>
        <dbReference type="RuleBase" id="RU361153"/>
    </source>
</evidence>
<dbReference type="GO" id="GO:0030245">
    <property type="term" value="P:cellulose catabolic process"/>
    <property type="evidence" value="ECO:0007669"/>
    <property type="project" value="UniProtKB-KW"/>
</dbReference>
<evidence type="ECO:0000256" key="5">
    <source>
        <dbReference type="ARBA" id="ARBA00023277"/>
    </source>
</evidence>
<evidence type="ECO:0000256" key="4">
    <source>
        <dbReference type="ARBA" id="ARBA00023001"/>
    </source>
</evidence>
<reference evidence="12" key="1">
    <citation type="journal article" date="2023" name="Mol. Phylogenet. Evol.">
        <title>Genome-scale phylogeny and comparative genomics of the fungal order Sordariales.</title>
        <authorList>
            <person name="Hensen N."/>
            <person name="Bonometti L."/>
            <person name="Westerberg I."/>
            <person name="Brannstrom I.O."/>
            <person name="Guillou S."/>
            <person name="Cros-Aarteil S."/>
            <person name="Calhoun S."/>
            <person name="Haridas S."/>
            <person name="Kuo A."/>
            <person name="Mondo S."/>
            <person name="Pangilinan J."/>
            <person name="Riley R."/>
            <person name="LaButti K."/>
            <person name="Andreopoulos B."/>
            <person name="Lipzen A."/>
            <person name="Chen C."/>
            <person name="Yan M."/>
            <person name="Daum C."/>
            <person name="Ng V."/>
            <person name="Clum A."/>
            <person name="Steindorff A."/>
            <person name="Ohm R.A."/>
            <person name="Martin F."/>
            <person name="Silar P."/>
            <person name="Natvig D.O."/>
            <person name="Lalanne C."/>
            <person name="Gautier V."/>
            <person name="Ament-Velasquez S.L."/>
            <person name="Kruys A."/>
            <person name="Hutchinson M.I."/>
            <person name="Powell A.J."/>
            <person name="Barry K."/>
            <person name="Miller A.N."/>
            <person name="Grigoriev I.V."/>
            <person name="Debuchy R."/>
            <person name="Gladieux P."/>
            <person name="Hiltunen Thoren M."/>
            <person name="Johannesson H."/>
        </authorList>
    </citation>
    <scope>NUCLEOTIDE SEQUENCE</scope>
    <source>
        <strain evidence="12">CBS 232.78</strain>
    </source>
</reference>
<dbReference type="Gene3D" id="2.60.40.10">
    <property type="entry name" value="Immunoglobulins"/>
    <property type="match status" value="1"/>
</dbReference>
<evidence type="ECO:0000313" key="13">
    <source>
        <dbReference type="Proteomes" id="UP001285441"/>
    </source>
</evidence>
<dbReference type="InterPro" id="IPR013783">
    <property type="entry name" value="Ig-like_fold"/>
</dbReference>
<dbReference type="Pfam" id="PF03442">
    <property type="entry name" value="CBM_X2"/>
    <property type="match status" value="1"/>
</dbReference>
<feature type="domain" description="Glycoside hydrolase family 5" evidence="10">
    <location>
        <begin position="61"/>
        <end position="327"/>
    </location>
</feature>
<evidence type="ECO:0000256" key="7">
    <source>
        <dbReference type="ARBA" id="ARBA00023316"/>
    </source>
</evidence>
<evidence type="ECO:0000313" key="12">
    <source>
        <dbReference type="EMBL" id="KAK3370599.1"/>
    </source>
</evidence>
<feature type="domain" description="Carbohydrate binding X2" evidence="11">
    <location>
        <begin position="370"/>
        <end position="458"/>
    </location>
</feature>
<proteinExistence type="inferred from homology"/>
<accession>A0AAE0K5S7</accession>
<evidence type="ECO:0000256" key="2">
    <source>
        <dbReference type="ARBA" id="ARBA00022729"/>
    </source>
</evidence>
<dbReference type="PANTHER" id="PTHR31297:SF41">
    <property type="entry name" value="ENDOGLUCANASE, PUTATIVE (AFU_ORTHOLOGUE AFUA_5G01830)-RELATED"/>
    <property type="match status" value="1"/>
</dbReference>
<organism evidence="12 13">
    <name type="scientific">Podospora didyma</name>
    <dbReference type="NCBI Taxonomy" id="330526"/>
    <lineage>
        <taxon>Eukaryota</taxon>
        <taxon>Fungi</taxon>
        <taxon>Dikarya</taxon>
        <taxon>Ascomycota</taxon>
        <taxon>Pezizomycotina</taxon>
        <taxon>Sordariomycetes</taxon>
        <taxon>Sordariomycetidae</taxon>
        <taxon>Sordariales</taxon>
        <taxon>Podosporaceae</taxon>
        <taxon>Podospora</taxon>
    </lineage>
</organism>